<dbReference type="InterPro" id="IPR038279">
    <property type="entry name" value="Ndc10_dom2_sf"/>
</dbReference>
<dbReference type="Proteomes" id="UP000078561">
    <property type="component" value="Unassembled WGS sequence"/>
</dbReference>
<accession>A0A168M8M9</accession>
<dbReference type="GO" id="GO:0003677">
    <property type="term" value="F:DNA binding"/>
    <property type="evidence" value="ECO:0007669"/>
    <property type="project" value="InterPro"/>
</dbReference>
<evidence type="ECO:0000313" key="4">
    <source>
        <dbReference type="Proteomes" id="UP000078561"/>
    </source>
</evidence>
<feature type="transmembrane region" description="Helical" evidence="1">
    <location>
        <begin position="214"/>
        <end position="233"/>
    </location>
</feature>
<dbReference type="OrthoDB" id="120763at2759"/>
<reference evidence="3" key="1">
    <citation type="submission" date="2016-04" db="EMBL/GenBank/DDBJ databases">
        <authorList>
            <person name="Evans L.H."/>
            <person name="Alamgir A."/>
            <person name="Owens N."/>
            <person name="Weber N.D."/>
            <person name="Virtaneva K."/>
            <person name="Barbian K."/>
            <person name="Babar A."/>
            <person name="Rosenke K."/>
        </authorList>
    </citation>
    <scope>NUCLEOTIDE SEQUENCE [LARGE SCALE GENOMIC DNA]</scope>
    <source>
        <strain evidence="3">CBS 101.48</strain>
    </source>
</reference>
<keyword evidence="1" id="KW-1133">Transmembrane helix</keyword>
<name>A0A168M8M9_ABSGL</name>
<evidence type="ECO:0000259" key="2">
    <source>
        <dbReference type="Pfam" id="PF16787"/>
    </source>
</evidence>
<keyword evidence="1" id="KW-0812">Transmembrane</keyword>
<feature type="transmembrane region" description="Helical" evidence="1">
    <location>
        <begin position="158"/>
        <end position="177"/>
    </location>
</feature>
<keyword evidence="4" id="KW-1185">Reference proteome</keyword>
<dbReference type="InParanoid" id="A0A168M8M9"/>
<protein>
    <recommendedName>
        <fullName evidence="2">Ndc10 domain-containing protein</fullName>
    </recommendedName>
</protein>
<dbReference type="InterPro" id="IPR031872">
    <property type="entry name" value="NDC10_II"/>
</dbReference>
<dbReference type="Gene3D" id="1.10.443.20">
    <property type="entry name" value="Centromere DNA-binding protein complex CBF3 subunit, domain 2"/>
    <property type="match status" value="1"/>
</dbReference>
<evidence type="ECO:0000313" key="3">
    <source>
        <dbReference type="EMBL" id="SAL98126.1"/>
    </source>
</evidence>
<sequence>MEQHNDKRRISHQPSRELVRSMAGFRTYGRLFYIARASLDPPTSLCKKLFPAIGECHDRLPAKGLSPGDPIQPTVAENAFVQVIMMFRKTFIQGSVLMMELHLCYPIWHHAVFSDPAYLSFKWDMLQIGAQEYDPAHTLLQQCVPMHSTFQTPIGYKIIFLPWPIILLLLPLVITFLPPLSFSLLHDVKRTNERANERTNERTVTLLFLRRVNLLLTITNFLPFASFLFLLTLDRLRR</sequence>
<proteinExistence type="predicted"/>
<feature type="domain" description="Ndc10" evidence="2">
    <location>
        <begin position="23"/>
        <end position="118"/>
    </location>
</feature>
<dbReference type="AlphaFoldDB" id="A0A168M8M9"/>
<dbReference type="EMBL" id="LT552047">
    <property type="protein sequence ID" value="SAL98126.1"/>
    <property type="molecule type" value="Genomic_DNA"/>
</dbReference>
<gene>
    <name evidence="3" type="primary">ABSGL_03653.1 scaffold 4609</name>
</gene>
<organism evidence="3">
    <name type="scientific">Absidia glauca</name>
    <name type="common">Pin mould</name>
    <dbReference type="NCBI Taxonomy" id="4829"/>
    <lineage>
        <taxon>Eukaryota</taxon>
        <taxon>Fungi</taxon>
        <taxon>Fungi incertae sedis</taxon>
        <taxon>Mucoromycota</taxon>
        <taxon>Mucoromycotina</taxon>
        <taxon>Mucoromycetes</taxon>
        <taxon>Mucorales</taxon>
        <taxon>Cunninghamellaceae</taxon>
        <taxon>Absidia</taxon>
    </lineage>
</organism>
<dbReference type="Pfam" id="PF16787">
    <property type="entry name" value="NDC10_II"/>
    <property type="match status" value="1"/>
</dbReference>
<evidence type="ECO:0000256" key="1">
    <source>
        <dbReference type="SAM" id="Phobius"/>
    </source>
</evidence>
<keyword evidence="1" id="KW-0472">Membrane</keyword>